<protein>
    <submittedName>
        <fullName evidence="1">Uncharacterized protein</fullName>
    </submittedName>
</protein>
<proteinExistence type="predicted"/>
<accession>A0ABU6TEK3</accession>
<evidence type="ECO:0000313" key="2">
    <source>
        <dbReference type="Proteomes" id="UP001341840"/>
    </source>
</evidence>
<evidence type="ECO:0000313" key="1">
    <source>
        <dbReference type="EMBL" id="MED6147165.1"/>
    </source>
</evidence>
<sequence>MQDSHSISTPMLSSQRLVANIGTPFENPLYRSIVGAPIPIRQAIWMIGVQQLVSVFSTAQILFPGSAPNNPP</sequence>
<comment type="caution">
    <text evidence="1">The sequence shown here is derived from an EMBL/GenBank/DDBJ whole genome shotgun (WGS) entry which is preliminary data.</text>
</comment>
<dbReference type="Proteomes" id="UP001341840">
    <property type="component" value="Unassembled WGS sequence"/>
</dbReference>
<keyword evidence="2" id="KW-1185">Reference proteome</keyword>
<dbReference type="EMBL" id="JASCZI010090851">
    <property type="protein sequence ID" value="MED6147165.1"/>
    <property type="molecule type" value="Genomic_DNA"/>
</dbReference>
<organism evidence="1 2">
    <name type="scientific">Stylosanthes scabra</name>
    <dbReference type="NCBI Taxonomy" id="79078"/>
    <lineage>
        <taxon>Eukaryota</taxon>
        <taxon>Viridiplantae</taxon>
        <taxon>Streptophyta</taxon>
        <taxon>Embryophyta</taxon>
        <taxon>Tracheophyta</taxon>
        <taxon>Spermatophyta</taxon>
        <taxon>Magnoliopsida</taxon>
        <taxon>eudicotyledons</taxon>
        <taxon>Gunneridae</taxon>
        <taxon>Pentapetalae</taxon>
        <taxon>rosids</taxon>
        <taxon>fabids</taxon>
        <taxon>Fabales</taxon>
        <taxon>Fabaceae</taxon>
        <taxon>Papilionoideae</taxon>
        <taxon>50 kb inversion clade</taxon>
        <taxon>dalbergioids sensu lato</taxon>
        <taxon>Dalbergieae</taxon>
        <taxon>Pterocarpus clade</taxon>
        <taxon>Stylosanthes</taxon>
    </lineage>
</organism>
<name>A0ABU6TEK3_9FABA</name>
<gene>
    <name evidence="1" type="ORF">PIB30_041494</name>
</gene>
<reference evidence="1 2" key="1">
    <citation type="journal article" date="2023" name="Plants (Basel)">
        <title>Bridging the Gap: Combining Genomics and Transcriptomics Approaches to Understand Stylosanthes scabra, an Orphan Legume from the Brazilian Caatinga.</title>
        <authorList>
            <person name="Ferreira-Neto J.R.C."/>
            <person name="da Silva M.D."/>
            <person name="Binneck E."/>
            <person name="de Melo N.F."/>
            <person name="da Silva R.H."/>
            <person name="de Melo A.L.T.M."/>
            <person name="Pandolfi V."/>
            <person name="Bustamante F.O."/>
            <person name="Brasileiro-Vidal A.C."/>
            <person name="Benko-Iseppon A.M."/>
        </authorList>
    </citation>
    <scope>NUCLEOTIDE SEQUENCE [LARGE SCALE GENOMIC DNA]</scope>
    <source>
        <tissue evidence="1">Leaves</tissue>
    </source>
</reference>